<feature type="domain" description="DUF7151" evidence="3">
    <location>
        <begin position="294"/>
        <end position="331"/>
    </location>
</feature>
<dbReference type="Pfam" id="PF23657">
    <property type="entry name" value="DUF7151"/>
    <property type="match status" value="6"/>
</dbReference>
<dbReference type="InterPro" id="IPR055575">
    <property type="entry name" value="DUF7151"/>
</dbReference>
<evidence type="ECO:0000313" key="5">
    <source>
        <dbReference type="Proteomes" id="UP000034883"/>
    </source>
</evidence>
<dbReference type="PROSITE" id="PS00018">
    <property type="entry name" value="EF_HAND_1"/>
    <property type="match status" value="5"/>
</dbReference>
<keyword evidence="5" id="KW-1185">Reference proteome</keyword>
<proteinExistence type="predicted"/>
<reference evidence="4 5" key="1">
    <citation type="submission" date="2015-03" db="EMBL/GenBank/DDBJ databases">
        <title>Genome assembly of Sandaracinus amylolyticus DSM 53668.</title>
        <authorList>
            <person name="Sharma G."/>
            <person name="Subramanian S."/>
        </authorList>
    </citation>
    <scope>NUCLEOTIDE SEQUENCE [LARGE SCALE GENOMIC DNA]</scope>
    <source>
        <strain evidence="4 5">DSM 53668</strain>
    </source>
</reference>
<feature type="domain" description="DUF7151" evidence="3">
    <location>
        <begin position="149"/>
        <end position="194"/>
    </location>
</feature>
<gene>
    <name evidence="4" type="ORF">DB32_007233</name>
</gene>
<dbReference type="Pfam" id="PF01391">
    <property type="entry name" value="Collagen"/>
    <property type="match status" value="1"/>
</dbReference>
<dbReference type="InterPro" id="IPR008160">
    <property type="entry name" value="Collagen"/>
</dbReference>
<accession>A0A0F6SHA1</accession>
<organism evidence="4 5">
    <name type="scientific">Sandaracinus amylolyticus</name>
    <dbReference type="NCBI Taxonomy" id="927083"/>
    <lineage>
        <taxon>Bacteria</taxon>
        <taxon>Pseudomonadati</taxon>
        <taxon>Myxococcota</taxon>
        <taxon>Polyangia</taxon>
        <taxon>Polyangiales</taxon>
        <taxon>Sandaracinaceae</taxon>
        <taxon>Sandaracinus</taxon>
    </lineage>
</organism>
<evidence type="ECO:0000313" key="4">
    <source>
        <dbReference type="EMBL" id="AKF10084.1"/>
    </source>
</evidence>
<feature type="region of interest" description="Disordered" evidence="2">
    <location>
        <begin position="393"/>
        <end position="458"/>
    </location>
</feature>
<evidence type="ECO:0000259" key="3">
    <source>
        <dbReference type="Pfam" id="PF23657"/>
    </source>
</evidence>
<protein>
    <submittedName>
        <fullName evidence="4">Phage tail fiber protein</fullName>
    </submittedName>
</protein>
<dbReference type="KEGG" id="samy:DB32_007233"/>
<dbReference type="EMBL" id="CP011125">
    <property type="protein sequence ID" value="AKF10084.1"/>
    <property type="molecule type" value="Genomic_DNA"/>
</dbReference>
<feature type="domain" description="DUF7151" evidence="3">
    <location>
        <begin position="2"/>
        <end position="47"/>
    </location>
</feature>
<evidence type="ECO:0000256" key="1">
    <source>
        <dbReference type="ARBA" id="ARBA00022737"/>
    </source>
</evidence>
<feature type="compositionally biased region" description="Low complexity" evidence="2">
    <location>
        <begin position="393"/>
        <end position="457"/>
    </location>
</feature>
<dbReference type="AlphaFoldDB" id="A0A0F6SHA1"/>
<feature type="region of interest" description="Disordered" evidence="2">
    <location>
        <begin position="1"/>
        <end position="80"/>
    </location>
</feature>
<evidence type="ECO:0000256" key="2">
    <source>
        <dbReference type="SAM" id="MobiDB-lite"/>
    </source>
</evidence>
<feature type="domain" description="DUF7151" evidence="3">
    <location>
        <begin position="83"/>
        <end position="130"/>
    </location>
</feature>
<feature type="domain" description="DUF7151" evidence="3">
    <location>
        <begin position="342"/>
        <end position="385"/>
    </location>
</feature>
<dbReference type="STRING" id="927083.DB32_007233"/>
<dbReference type="Proteomes" id="UP000034883">
    <property type="component" value="Chromosome"/>
</dbReference>
<keyword evidence="1" id="KW-0677">Repeat</keyword>
<dbReference type="InterPro" id="IPR050938">
    <property type="entry name" value="Collagen_Structural_Proteins"/>
</dbReference>
<sequence length="757" mass="70684">MLVSTSLEPAGANCASGGARIDTGTDSDRDGTLDADEIDASRTQLVCNGTDGASGATGERGAQGEQGPMGPAGMSLPGPSGINALVSVSDEPPGENCEVGGTKLEVGLDADASGELDETEIDEAMTRYVCNGGGTGPQGIPGVDGLTTLVALTPEPAGASCDAGGSRLDVGLDADRDGTLDASEIDPARTRFLCDGATGATGASGAQGPAGIAGADGLTTLAQLTPEPSGATCADGGTRLELGLDANRNGTLDAGEIDAARTRYLCNGARGAIGPQGPAGVAGANGFDTLVRLDPAGAACASGGVVLTSGTDDDRDGALDAGEVESTRPICDGDDGRSIAMRTSADPPGANCATGGVRIEAGIDANANGTLDAAEVSAALTRYVCNGAQGPQGVQGATGAQGPQGATGAQGPQGATGAQGPQGATGAQGPQGATGAQGPQGATGPQGAQGPQGPAGALAAYGDGSAGALSVAVGNTLDLTTPAGVAALGATRTSLQFTSITIAGTLVVPSGVTLRATGAATITGQIVVDTGTIDGGGYRADPGIARSSAGPPNGGIAIAPLSITNLVELPLYGGGAGGRPANAGGGSEGGGSFALFARGGISIPVGGSILANGAHGQNPMTAGQGIAGGGGGGGGVVVLLSAGSLSVGGAVRANGGNGAVGFNGNGGTAEGGGGGGGGGVVLLVAASAPSITGTLQVNGGTAGANSGPAATYVFGGGGGASGGHGGSGSTGTAPDATAGSIGRTLTIVVPTPENLVL</sequence>
<dbReference type="PANTHER" id="PTHR37456:SF3">
    <property type="entry name" value="COLLAGEN ALPHA-1(XXV) CHAIN"/>
    <property type="match status" value="1"/>
</dbReference>
<feature type="domain" description="DUF7151" evidence="3">
    <location>
        <begin position="221"/>
        <end position="266"/>
    </location>
</feature>
<name>A0A0F6SHA1_9BACT</name>
<dbReference type="InterPro" id="IPR018247">
    <property type="entry name" value="EF_Hand_1_Ca_BS"/>
</dbReference>
<dbReference type="RefSeq" id="WP_053237079.1">
    <property type="nucleotide sequence ID" value="NZ_CP011125.1"/>
</dbReference>
<dbReference type="PANTHER" id="PTHR37456">
    <property type="entry name" value="SI:CH211-266K2.1"/>
    <property type="match status" value="1"/>
</dbReference>